<gene>
    <name evidence="9" type="primary">107363583</name>
</gene>
<evidence type="ECO:0000256" key="7">
    <source>
        <dbReference type="ARBA" id="ARBA00071390"/>
    </source>
</evidence>
<comment type="similarity">
    <text evidence="2">Belongs to the universal ribosomal protein uS2 family.</text>
</comment>
<dbReference type="GO" id="GO:0006412">
    <property type="term" value="P:translation"/>
    <property type="evidence" value="ECO:0007669"/>
    <property type="project" value="InterPro"/>
</dbReference>
<evidence type="ECO:0000256" key="3">
    <source>
        <dbReference type="ARBA" id="ARBA00022980"/>
    </source>
</evidence>
<dbReference type="EnsemblMetazoa" id="tetur10g02100.1">
    <property type="protein sequence ID" value="tetur10g02100.1"/>
    <property type="gene ID" value="tetur10g02100"/>
</dbReference>
<reference evidence="10" key="1">
    <citation type="submission" date="2011-08" db="EMBL/GenBank/DDBJ databases">
        <authorList>
            <person name="Rombauts S."/>
        </authorList>
    </citation>
    <scope>NUCLEOTIDE SEQUENCE</scope>
    <source>
        <strain evidence="10">London</strain>
    </source>
</reference>
<comment type="subcellular location">
    <subcellularLocation>
        <location evidence="1">Mitochondrion</location>
    </subcellularLocation>
</comment>
<dbReference type="OrthoDB" id="2320368at2759"/>
<accession>T1KF72</accession>
<dbReference type="Pfam" id="PF00318">
    <property type="entry name" value="Ribosomal_S2"/>
    <property type="match status" value="2"/>
</dbReference>
<protein>
    <recommendedName>
        <fullName evidence="7">Small ribosomal subunit protein uS2m</fullName>
    </recommendedName>
    <alternativeName>
        <fullName evidence="8">28S ribosomal protein S2, mitochondrial</fullName>
    </alternativeName>
</protein>
<dbReference type="STRING" id="32264.T1KF72"/>
<dbReference type="PRINTS" id="PR00395">
    <property type="entry name" value="RIBOSOMALS2"/>
</dbReference>
<evidence type="ECO:0000256" key="1">
    <source>
        <dbReference type="ARBA" id="ARBA00004173"/>
    </source>
</evidence>
<dbReference type="GO" id="GO:0003735">
    <property type="term" value="F:structural constituent of ribosome"/>
    <property type="evidence" value="ECO:0007669"/>
    <property type="project" value="InterPro"/>
</dbReference>
<dbReference type="HAMAP" id="MF_00291_B">
    <property type="entry name" value="Ribosomal_uS2_B"/>
    <property type="match status" value="1"/>
</dbReference>
<sequence length="271" mass="30300">MFSFLRPLALHNCFAKLPNLSSKAVRFSSLGSQSVKIAEDPEKVSSSDEPVIINPLDVPDYFGVHQLVSLKQLFDNRVHFGHKEGSLNEYMVPYLYGSRLGVCIIDLNQTVARLKDALNFTAHIAFRGGVILFVSNHKETGQYVEKIAKECGEYAHCRHYQSATFTASEVFFGKVMRLPDLCIFLSTFNNVFLEHDGVRDCAKLFIPSIAICDTNSDPRLVTYPVPGNDDTPSAIHLYCDLFKQAILKGKAAKEEIYNRIAAESNQKSALE</sequence>
<dbReference type="OMA" id="PYIFMEK"/>
<dbReference type="CDD" id="cd01425">
    <property type="entry name" value="RPS2"/>
    <property type="match status" value="1"/>
</dbReference>
<dbReference type="KEGG" id="tut:107363583"/>
<keyword evidence="5" id="KW-0687">Ribonucleoprotein</keyword>
<dbReference type="SUPFAM" id="SSF52313">
    <property type="entry name" value="Ribosomal protein S2"/>
    <property type="match status" value="1"/>
</dbReference>
<dbReference type="Gene3D" id="3.40.50.10490">
    <property type="entry name" value="Glucose-6-phosphate isomerase like protein, domain 1"/>
    <property type="match status" value="1"/>
</dbReference>
<evidence type="ECO:0000313" key="9">
    <source>
        <dbReference type="EnsemblMetazoa" id="tetur10g02100.1"/>
    </source>
</evidence>
<dbReference type="InterPro" id="IPR005706">
    <property type="entry name" value="Ribosomal_uS2_bac/mit/plastid"/>
</dbReference>
<dbReference type="InterPro" id="IPR001865">
    <property type="entry name" value="Ribosomal_uS2"/>
</dbReference>
<dbReference type="PANTHER" id="PTHR12534">
    <property type="entry name" value="30S RIBOSOMAL PROTEIN S2 PROKARYOTIC AND ORGANELLAR"/>
    <property type="match status" value="1"/>
</dbReference>
<dbReference type="Proteomes" id="UP000015104">
    <property type="component" value="Unassembled WGS sequence"/>
</dbReference>
<dbReference type="HOGENOM" id="CLU_040318_3_0_1"/>
<dbReference type="InterPro" id="IPR023591">
    <property type="entry name" value="Ribosomal_uS2_flav_dom_sf"/>
</dbReference>
<keyword evidence="10" id="KW-1185">Reference proteome</keyword>
<dbReference type="eggNOG" id="KOG0832">
    <property type="taxonomic scope" value="Eukaryota"/>
</dbReference>
<evidence type="ECO:0000256" key="5">
    <source>
        <dbReference type="ARBA" id="ARBA00023274"/>
    </source>
</evidence>
<evidence type="ECO:0000256" key="6">
    <source>
        <dbReference type="ARBA" id="ARBA00059792"/>
    </source>
</evidence>
<dbReference type="FunFam" id="3.40.50.10490:FF:000026">
    <property type="entry name" value="28S ribosomal protein S2, mitochondrial"/>
    <property type="match status" value="1"/>
</dbReference>
<keyword evidence="3" id="KW-0689">Ribosomal protein</keyword>
<dbReference type="PANTHER" id="PTHR12534:SF0">
    <property type="entry name" value="SMALL RIBOSOMAL SUBUNIT PROTEIN US2M"/>
    <property type="match status" value="1"/>
</dbReference>
<dbReference type="AlphaFoldDB" id="T1KF72"/>
<evidence type="ECO:0000256" key="4">
    <source>
        <dbReference type="ARBA" id="ARBA00023128"/>
    </source>
</evidence>
<organism evidence="9 10">
    <name type="scientific">Tetranychus urticae</name>
    <name type="common">Two-spotted spider mite</name>
    <dbReference type="NCBI Taxonomy" id="32264"/>
    <lineage>
        <taxon>Eukaryota</taxon>
        <taxon>Metazoa</taxon>
        <taxon>Ecdysozoa</taxon>
        <taxon>Arthropoda</taxon>
        <taxon>Chelicerata</taxon>
        <taxon>Arachnida</taxon>
        <taxon>Acari</taxon>
        <taxon>Acariformes</taxon>
        <taxon>Trombidiformes</taxon>
        <taxon>Prostigmata</taxon>
        <taxon>Eleutherengona</taxon>
        <taxon>Raphignathae</taxon>
        <taxon>Tetranychoidea</taxon>
        <taxon>Tetranychidae</taxon>
        <taxon>Tetranychus</taxon>
    </lineage>
</organism>
<keyword evidence="4" id="KW-0496">Mitochondrion</keyword>
<evidence type="ECO:0000256" key="8">
    <source>
        <dbReference type="ARBA" id="ARBA00083109"/>
    </source>
</evidence>
<evidence type="ECO:0000256" key="2">
    <source>
        <dbReference type="ARBA" id="ARBA00006242"/>
    </source>
</evidence>
<comment type="function">
    <text evidence="6">Required for mitoribosome formation and stability, and mitochondrial translation.</text>
</comment>
<reference evidence="9" key="2">
    <citation type="submission" date="2015-06" db="UniProtKB">
        <authorList>
            <consortium name="EnsemblMetazoa"/>
        </authorList>
    </citation>
    <scope>IDENTIFICATION</scope>
</reference>
<dbReference type="GO" id="GO:0005743">
    <property type="term" value="C:mitochondrial inner membrane"/>
    <property type="evidence" value="ECO:0007669"/>
    <property type="project" value="UniProtKB-ARBA"/>
</dbReference>
<proteinExistence type="inferred from homology"/>
<dbReference type="GO" id="GO:0005763">
    <property type="term" value="C:mitochondrial small ribosomal subunit"/>
    <property type="evidence" value="ECO:0007669"/>
    <property type="project" value="UniProtKB-ARBA"/>
</dbReference>
<dbReference type="EMBL" id="CAEY01000034">
    <property type="status" value="NOT_ANNOTATED_CDS"/>
    <property type="molecule type" value="Genomic_DNA"/>
</dbReference>
<name>T1KF72_TETUR</name>
<evidence type="ECO:0000313" key="10">
    <source>
        <dbReference type="Proteomes" id="UP000015104"/>
    </source>
</evidence>